<dbReference type="InterPro" id="IPR007138">
    <property type="entry name" value="ABM_dom"/>
</dbReference>
<keyword evidence="3" id="KW-1185">Reference proteome</keyword>
<dbReference type="Pfam" id="PF03992">
    <property type="entry name" value="ABM"/>
    <property type="match status" value="1"/>
</dbReference>
<reference evidence="2 3" key="1">
    <citation type="submission" date="2019-11" db="EMBL/GenBank/DDBJ databases">
        <authorList>
            <person name="Li X.-J."/>
            <person name="Feng X.-M."/>
        </authorList>
    </citation>
    <scope>NUCLEOTIDE SEQUENCE [LARGE SCALE GENOMIC DNA]</scope>
    <source>
        <strain evidence="2 3">XMNu-373</strain>
    </source>
</reference>
<dbReference type="RefSeq" id="WP_162449547.1">
    <property type="nucleotide sequence ID" value="NZ_WLZY01000002.1"/>
</dbReference>
<dbReference type="SUPFAM" id="SSF54909">
    <property type="entry name" value="Dimeric alpha+beta barrel"/>
    <property type="match status" value="1"/>
</dbReference>
<evidence type="ECO:0000313" key="3">
    <source>
        <dbReference type="Proteomes" id="UP000460435"/>
    </source>
</evidence>
<comment type="caution">
    <text evidence="2">The sequence shown here is derived from an EMBL/GenBank/DDBJ whole genome shotgun (WGS) entry which is preliminary data.</text>
</comment>
<evidence type="ECO:0000259" key="1">
    <source>
        <dbReference type="Pfam" id="PF03992"/>
    </source>
</evidence>
<evidence type="ECO:0000313" key="2">
    <source>
        <dbReference type="EMBL" id="NDL56844.1"/>
    </source>
</evidence>
<organism evidence="2 3">
    <name type="scientific">Phytoactinopolyspora mesophila</name>
    <dbReference type="NCBI Taxonomy" id="2650750"/>
    <lineage>
        <taxon>Bacteria</taxon>
        <taxon>Bacillati</taxon>
        <taxon>Actinomycetota</taxon>
        <taxon>Actinomycetes</taxon>
        <taxon>Jiangellales</taxon>
        <taxon>Jiangellaceae</taxon>
        <taxon>Phytoactinopolyspora</taxon>
    </lineage>
</organism>
<name>A0A7K3M0P3_9ACTN</name>
<accession>A0A7K3M0P3</accession>
<gene>
    <name evidence="2" type="ORF">F7O44_07135</name>
</gene>
<protein>
    <recommendedName>
        <fullName evidence="1">ABM domain-containing protein</fullName>
    </recommendedName>
</protein>
<dbReference type="EMBL" id="WLZY01000002">
    <property type="protein sequence ID" value="NDL56844.1"/>
    <property type="molecule type" value="Genomic_DNA"/>
</dbReference>
<dbReference type="Gene3D" id="3.30.70.100">
    <property type="match status" value="1"/>
</dbReference>
<sequence>MAVVRTTRFQVDPEVVDEFLRRRAVMIDTLRQAFPGLVQARLARVDERTWVDTWLWESAEHVQAALGGAATIPAVPAAFELVSDAEAEQAEVVDAR</sequence>
<dbReference type="AlphaFoldDB" id="A0A7K3M0P3"/>
<feature type="domain" description="ABM" evidence="1">
    <location>
        <begin position="3"/>
        <end position="67"/>
    </location>
</feature>
<dbReference type="Proteomes" id="UP000460435">
    <property type="component" value="Unassembled WGS sequence"/>
</dbReference>
<dbReference type="InterPro" id="IPR011008">
    <property type="entry name" value="Dimeric_a/b-barrel"/>
</dbReference>
<proteinExistence type="predicted"/>